<keyword evidence="11" id="KW-1185">Reference proteome</keyword>
<feature type="domain" description="HTH araC/xylS-type" evidence="8">
    <location>
        <begin position="155"/>
        <end position="252"/>
    </location>
</feature>
<proteinExistence type="inferred from homology"/>
<gene>
    <name evidence="10" type="ORF">EDM59_04200</name>
</gene>
<evidence type="ECO:0000259" key="9">
    <source>
        <dbReference type="PROSITE" id="PS50983"/>
    </source>
</evidence>
<dbReference type="PRINTS" id="PR00032">
    <property type="entry name" value="HTHARAC"/>
</dbReference>
<dbReference type="Pfam" id="PF01497">
    <property type="entry name" value="Peripla_BP_2"/>
    <property type="match status" value="1"/>
</dbReference>
<dbReference type="InterPro" id="IPR003313">
    <property type="entry name" value="AraC-bd"/>
</dbReference>
<dbReference type="InterPro" id="IPR051313">
    <property type="entry name" value="Bact_iron-sidero_bind"/>
</dbReference>
<evidence type="ECO:0000313" key="10">
    <source>
        <dbReference type="EMBL" id="RNB89349.1"/>
    </source>
</evidence>
<feature type="domain" description="Fe/B12 periplasmic-binding" evidence="9">
    <location>
        <begin position="257"/>
        <end position="522"/>
    </location>
</feature>
<comment type="caution">
    <text evidence="10">The sequence shown here is derived from an EMBL/GenBank/DDBJ whole genome shotgun (WGS) entry which is preliminary data.</text>
</comment>
<evidence type="ECO:0000256" key="4">
    <source>
        <dbReference type="ARBA" id="ARBA00022729"/>
    </source>
</evidence>
<keyword evidence="7" id="KW-0804">Transcription</keyword>
<keyword evidence="4" id="KW-0732">Signal</keyword>
<dbReference type="PROSITE" id="PS01124">
    <property type="entry name" value="HTH_ARAC_FAMILY_2"/>
    <property type="match status" value="1"/>
</dbReference>
<dbReference type="SMART" id="SM00342">
    <property type="entry name" value="HTH_ARAC"/>
    <property type="match status" value="1"/>
</dbReference>
<comment type="subcellular location">
    <subcellularLocation>
        <location evidence="1">Cell envelope</location>
    </subcellularLocation>
</comment>
<dbReference type="PROSITE" id="PS50983">
    <property type="entry name" value="FE_B12_PBP"/>
    <property type="match status" value="1"/>
</dbReference>
<dbReference type="Pfam" id="PF12833">
    <property type="entry name" value="HTH_18"/>
    <property type="match status" value="1"/>
</dbReference>
<comment type="similarity">
    <text evidence="2">Belongs to the bacterial solute-binding protein 8 family.</text>
</comment>
<dbReference type="InterPro" id="IPR002491">
    <property type="entry name" value="ABC_transptr_periplasmic_BD"/>
</dbReference>
<keyword evidence="6" id="KW-0238">DNA-binding</keyword>
<dbReference type="PANTHER" id="PTHR30532:SF21">
    <property type="entry name" value="SIDEROPHORE-BINDING LIPOPROTEIN YFIY-RELATED"/>
    <property type="match status" value="1"/>
</dbReference>
<evidence type="ECO:0000256" key="3">
    <source>
        <dbReference type="ARBA" id="ARBA00022448"/>
    </source>
</evidence>
<dbReference type="GO" id="GO:0030288">
    <property type="term" value="C:outer membrane-bounded periplasmic space"/>
    <property type="evidence" value="ECO:0007669"/>
    <property type="project" value="TreeGrafter"/>
</dbReference>
<dbReference type="SUPFAM" id="SSF51215">
    <property type="entry name" value="Regulatory protein AraC"/>
    <property type="match status" value="1"/>
</dbReference>
<accession>A0A3M8DPC7</accession>
<dbReference type="Gene3D" id="3.40.50.1980">
    <property type="entry name" value="Nitrogenase molybdenum iron protein domain"/>
    <property type="match status" value="2"/>
</dbReference>
<dbReference type="EMBL" id="RHHU01000003">
    <property type="protein sequence ID" value="RNB89349.1"/>
    <property type="molecule type" value="Genomic_DNA"/>
</dbReference>
<organism evidence="10 11">
    <name type="scientific">Brevibacillus nitrificans</name>
    <dbReference type="NCBI Taxonomy" id="651560"/>
    <lineage>
        <taxon>Bacteria</taxon>
        <taxon>Bacillati</taxon>
        <taxon>Bacillota</taxon>
        <taxon>Bacilli</taxon>
        <taxon>Bacillales</taxon>
        <taxon>Paenibacillaceae</taxon>
        <taxon>Brevibacillus</taxon>
    </lineage>
</organism>
<dbReference type="RefSeq" id="WP_122923369.1">
    <property type="nucleotide sequence ID" value="NZ_RHHU01000003.1"/>
</dbReference>
<evidence type="ECO:0000259" key="8">
    <source>
        <dbReference type="PROSITE" id="PS01124"/>
    </source>
</evidence>
<evidence type="ECO:0000256" key="2">
    <source>
        <dbReference type="ARBA" id="ARBA00008814"/>
    </source>
</evidence>
<sequence>MERQRFDSHQEHPPAWISGYHLVYIQEGEGIMRVDGDPLLLKSGKVVLLKPDCCIEMEVRSGKPLFLYDFSFTYTMISDKPRQAEKVALSTGHHMLSAKAAVQLSLLLEQLEQRQGIEEPLAQWKQSILFQECMHLVLSDPVSSEETGGTREAIEKVLLYLQEHYRGDISLKEVAHMHGISASNFSGVFKKHVGLNPLDYVTQLRIAQAQRKLKASQPIELVAREVGFKDPLYFSRIFKRTVGVTPSIYRKHRHTDKIITLLPHLNDYLLALEVKPFATLPYGGNDHINGYLPYLARELQETKLTGSWNKPDMDELVEAQPGLILGSNWFPINLETVKKIAPTIPIILRDDWQSLLLDFARFFGKGDEWKLWMRRYEQKVMQAKSLLSLSHSSRESVMILTVTCSEYRVYGGRRQLGKVLYEDLQLTPPAGITTKAHYVCVNLEQIQAMNPDHIFLTTNNSNPSKEQIKNLKETKAWSSLRAVQKNQVYEVESWLNGHAPIKHSLSIDVAIDHLAANRQKPWEAIGM</sequence>
<dbReference type="SUPFAM" id="SSF46689">
    <property type="entry name" value="Homeodomain-like"/>
    <property type="match status" value="2"/>
</dbReference>
<keyword evidence="5" id="KW-0805">Transcription regulation</keyword>
<dbReference type="InterPro" id="IPR018060">
    <property type="entry name" value="HTH_AraC"/>
</dbReference>
<evidence type="ECO:0000256" key="7">
    <source>
        <dbReference type="ARBA" id="ARBA00023163"/>
    </source>
</evidence>
<dbReference type="SUPFAM" id="SSF53807">
    <property type="entry name" value="Helical backbone' metal receptor"/>
    <property type="match status" value="1"/>
</dbReference>
<dbReference type="GO" id="GO:1901678">
    <property type="term" value="P:iron coordination entity transport"/>
    <property type="evidence" value="ECO:0007669"/>
    <property type="project" value="UniProtKB-ARBA"/>
</dbReference>
<dbReference type="InterPro" id="IPR020449">
    <property type="entry name" value="Tscrpt_reg_AraC-type_HTH"/>
</dbReference>
<evidence type="ECO:0000256" key="6">
    <source>
        <dbReference type="ARBA" id="ARBA00023125"/>
    </source>
</evidence>
<name>A0A3M8DPC7_9BACL</name>
<dbReference type="Gene3D" id="1.10.10.60">
    <property type="entry name" value="Homeodomain-like"/>
    <property type="match status" value="2"/>
</dbReference>
<dbReference type="Proteomes" id="UP000269573">
    <property type="component" value="Unassembled WGS sequence"/>
</dbReference>
<dbReference type="GO" id="GO:0043565">
    <property type="term" value="F:sequence-specific DNA binding"/>
    <property type="evidence" value="ECO:0007669"/>
    <property type="project" value="InterPro"/>
</dbReference>
<keyword evidence="3" id="KW-0813">Transport</keyword>
<evidence type="ECO:0000256" key="5">
    <source>
        <dbReference type="ARBA" id="ARBA00023015"/>
    </source>
</evidence>
<dbReference type="InterPro" id="IPR037923">
    <property type="entry name" value="HTH-like"/>
</dbReference>
<dbReference type="AlphaFoldDB" id="A0A3M8DPC7"/>
<dbReference type="GO" id="GO:0003700">
    <property type="term" value="F:DNA-binding transcription factor activity"/>
    <property type="evidence" value="ECO:0007669"/>
    <property type="project" value="InterPro"/>
</dbReference>
<reference evidence="10 11" key="1">
    <citation type="submission" date="2018-10" db="EMBL/GenBank/DDBJ databases">
        <title>Phylogenomics of Brevibacillus.</title>
        <authorList>
            <person name="Dunlap C."/>
        </authorList>
    </citation>
    <scope>NUCLEOTIDE SEQUENCE [LARGE SCALE GENOMIC DNA]</scope>
    <source>
        <strain evidence="10 11">JCM 15774</strain>
    </source>
</reference>
<dbReference type="InterPro" id="IPR009057">
    <property type="entry name" value="Homeodomain-like_sf"/>
</dbReference>
<evidence type="ECO:0000313" key="11">
    <source>
        <dbReference type="Proteomes" id="UP000269573"/>
    </source>
</evidence>
<dbReference type="Pfam" id="PF02311">
    <property type="entry name" value="AraC_binding"/>
    <property type="match status" value="1"/>
</dbReference>
<protein>
    <submittedName>
        <fullName evidence="10">Helix-turn-helix domain-containing protein</fullName>
    </submittedName>
</protein>
<evidence type="ECO:0000256" key="1">
    <source>
        <dbReference type="ARBA" id="ARBA00004196"/>
    </source>
</evidence>
<dbReference type="PANTHER" id="PTHR30532">
    <property type="entry name" value="IRON III DICITRATE-BINDING PERIPLASMIC PROTEIN"/>
    <property type="match status" value="1"/>
</dbReference>